<evidence type="ECO:0000313" key="1">
    <source>
        <dbReference type="EMBL" id="OAG23033.1"/>
    </source>
</evidence>
<dbReference type="AlphaFoldDB" id="A0A177DTF7"/>
<dbReference type="VEuPathDB" id="FungiDB:CC77DRAFT_1017864"/>
<sequence>MTRLERRHLERTALPSAHAGHHKGFLLTLSCSDSEMQERLRRCYPRLSHLMLYAVIVC</sequence>
<organism evidence="1 2">
    <name type="scientific">Alternaria alternata</name>
    <name type="common">Alternaria rot fungus</name>
    <name type="synonym">Torula alternata</name>
    <dbReference type="NCBI Taxonomy" id="5599"/>
    <lineage>
        <taxon>Eukaryota</taxon>
        <taxon>Fungi</taxon>
        <taxon>Dikarya</taxon>
        <taxon>Ascomycota</taxon>
        <taxon>Pezizomycotina</taxon>
        <taxon>Dothideomycetes</taxon>
        <taxon>Pleosporomycetidae</taxon>
        <taxon>Pleosporales</taxon>
        <taxon>Pleosporineae</taxon>
        <taxon>Pleosporaceae</taxon>
        <taxon>Alternaria</taxon>
        <taxon>Alternaria sect. Alternaria</taxon>
        <taxon>Alternaria alternata complex</taxon>
    </lineage>
</organism>
<proteinExistence type="predicted"/>
<evidence type="ECO:0000313" key="2">
    <source>
        <dbReference type="Proteomes" id="UP000077248"/>
    </source>
</evidence>
<dbReference type="GeneID" id="29110086"/>
<dbReference type="Proteomes" id="UP000077248">
    <property type="component" value="Unassembled WGS sequence"/>
</dbReference>
<dbReference type="EMBL" id="KV441473">
    <property type="protein sequence ID" value="OAG23033.1"/>
    <property type="molecule type" value="Genomic_DNA"/>
</dbReference>
<protein>
    <submittedName>
        <fullName evidence="1">Uncharacterized protein</fullName>
    </submittedName>
</protein>
<accession>A0A177DTF7</accession>
<dbReference type="RefSeq" id="XP_018388454.1">
    <property type="nucleotide sequence ID" value="XM_018524492.1"/>
</dbReference>
<gene>
    <name evidence="1" type="ORF">CC77DRAFT_1017864</name>
</gene>
<keyword evidence="2" id="KW-1185">Reference proteome</keyword>
<reference evidence="1 2" key="1">
    <citation type="submission" date="2016-05" db="EMBL/GenBank/DDBJ databases">
        <title>Comparative analysis of secretome profiles of manganese(II)-oxidizing ascomycete fungi.</title>
        <authorList>
            <consortium name="DOE Joint Genome Institute"/>
            <person name="Zeiner C.A."/>
            <person name="Purvine S.O."/>
            <person name="Zink E.M."/>
            <person name="Wu S."/>
            <person name="Pasa-Tolic L."/>
            <person name="Chaput D.L."/>
            <person name="Haridas S."/>
            <person name="Grigoriev I.V."/>
            <person name="Santelli C.M."/>
            <person name="Hansel C.M."/>
        </authorList>
    </citation>
    <scope>NUCLEOTIDE SEQUENCE [LARGE SCALE GENOMIC DNA]</scope>
    <source>
        <strain evidence="1 2">SRC1lrK2f</strain>
    </source>
</reference>
<name>A0A177DTF7_ALTAL</name>
<dbReference type="KEGG" id="aalt:CC77DRAFT_1017864"/>